<feature type="domain" description="Pru" evidence="6">
    <location>
        <begin position="12"/>
        <end position="121"/>
    </location>
</feature>
<dbReference type="PANTHER" id="PTHR12225:SF0">
    <property type="entry name" value="PROTEASOMAL UBIQUITIN RECEPTOR ADRM1"/>
    <property type="match status" value="1"/>
</dbReference>
<protein>
    <recommendedName>
        <fullName evidence="6">Pru domain-containing protein</fullName>
    </recommendedName>
</protein>
<dbReference type="VEuPathDB" id="TriTrypDB:TvY486_0907340"/>
<dbReference type="GO" id="GO:0061133">
    <property type="term" value="F:endopeptidase activator activity"/>
    <property type="evidence" value="ECO:0007669"/>
    <property type="project" value="TreeGrafter"/>
</dbReference>
<dbReference type="EMBL" id="HE573025">
    <property type="protein sequence ID" value="CCC50913.1"/>
    <property type="molecule type" value="Genomic_DNA"/>
</dbReference>
<evidence type="ECO:0000256" key="4">
    <source>
        <dbReference type="ARBA" id="ARBA00022942"/>
    </source>
</evidence>
<dbReference type="GO" id="GO:0005634">
    <property type="term" value="C:nucleus"/>
    <property type="evidence" value="ECO:0007669"/>
    <property type="project" value="UniProtKB-SubCell"/>
</dbReference>
<keyword evidence="5" id="KW-0539">Nucleus</keyword>
<dbReference type="GO" id="GO:0005737">
    <property type="term" value="C:cytoplasm"/>
    <property type="evidence" value="ECO:0007669"/>
    <property type="project" value="UniProtKB-SubCell"/>
</dbReference>
<dbReference type="Gene3D" id="2.30.29.70">
    <property type="entry name" value="Proteasomal ubiquitin receptor Rpn13/ADRM1"/>
    <property type="match status" value="1"/>
</dbReference>
<gene>
    <name evidence="7" type="ORF">TVY486_0907340</name>
</gene>
<dbReference type="PANTHER" id="PTHR12225">
    <property type="entry name" value="ADHESION REGULATING MOLECULE 1 110 KDA CELL MEMBRANE GLYCOPROTEIN"/>
    <property type="match status" value="1"/>
</dbReference>
<reference evidence="7" key="1">
    <citation type="journal article" date="2012" name="Proc. Natl. Acad. Sci. U.S.A.">
        <title>Antigenic diversity is generated by distinct evolutionary mechanisms in African trypanosome species.</title>
        <authorList>
            <person name="Jackson A.P."/>
            <person name="Berry A."/>
            <person name="Aslett M."/>
            <person name="Allison H.C."/>
            <person name="Burton P."/>
            <person name="Vavrova-Anderson J."/>
            <person name="Brown R."/>
            <person name="Browne H."/>
            <person name="Corton N."/>
            <person name="Hauser H."/>
            <person name="Gamble J."/>
            <person name="Gilderthorp R."/>
            <person name="Marcello L."/>
            <person name="McQuillan J."/>
            <person name="Otto T.D."/>
            <person name="Quail M.A."/>
            <person name="Sanders M.J."/>
            <person name="van Tonder A."/>
            <person name="Ginger M.L."/>
            <person name="Field M.C."/>
            <person name="Barry J.D."/>
            <person name="Hertz-Fowler C."/>
            <person name="Berriman M."/>
        </authorList>
    </citation>
    <scope>NUCLEOTIDE SEQUENCE</scope>
    <source>
        <strain evidence="7">Y486</strain>
    </source>
</reference>
<keyword evidence="3" id="KW-0963">Cytoplasm</keyword>
<name>G0U3Q4_TRYVY</name>
<dbReference type="GO" id="GO:0070628">
    <property type="term" value="F:proteasome binding"/>
    <property type="evidence" value="ECO:0007669"/>
    <property type="project" value="TreeGrafter"/>
</dbReference>
<dbReference type="AlphaFoldDB" id="G0U3Q4"/>
<evidence type="ECO:0000259" key="6">
    <source>
        <dbReference type="PROSITE" id="PS51917"/>
    </source>
</evidence>
<comment type="subcellular location">
    <subcellularLocation>
        <location evidence="2">Cytoplasm</location>
    </subcellularLocation>
    <subcellularLocation>
        <location evidence="1">Nucleus</location>
    </subcellularLocation>
</comment>
<dbReference type="InterPro" id="IPR038633">
    <property type="entry name" value="Rpn13/ADRM1_Pru_sf"/>
</dbReference>
<evidence type="ECO:0000256" key="2">
    <source>
        <dbReference type="ARBA" id="ARBA00004496"/>
    </source>
</evidence>
<dbReference type="InterPro" id="IPR006773">
    <property type="entry name" value="Rpn13/ADRM1"/>
</dbReference>
<accession>G0U3Q4</accession>
<evidence type="ECO:0000313" key="7">
    <source>
        <dbReference type="EMBL" id="CCC50913.1"/>
    </source>
</evidence>
<evidence type="ECO:0000256" key="5">
    <source>
        <dbReference type="ARBA" id="ARBA00023242"/>
    </source>
</evidence>
<proteinExistence type="predicted"/>
<keyword evidence="4" id="KW-0647">Proteasome</keyword>
<dbReference type="OMA" id="PTFAKQP"/>
<dbReference type="PROSITE" id="PS51917">
    <property type="entry name" value="PRU"/>
    <property type="match status" value="1"/>
</dbReference>
<dbReference type="InterPro" id="IPR044868">
    <property type="entry name" value="Rpn13/ADRM1_Pru"/>
</dbReference>
<dbReference type="Pfam" id="PF04683">
    <property type="entry name" value="Rpn13_ADRM1_Pru"/>
    <property type="match status" value="1"/>
</dbReference>
<evidence type="ECO:0000256" key="3">
    <source>
        <dbReference type="ARBA" id="ARBA00022490"/>
    </source>
</evidence>
<evidence type="ECO:0000256" key="1">
    <source>
        <dbReference type="ARBA" id="ARBA00004123"/>
    </source>
</evidence>
<sequence>MQFKSMMARESLSQKCVIQFRAGKMLFEDGKVVPDRRRGTLSFYKEANEVKIIWTSGGTTERFTLPRGQVKFSKVEKCKTGRVLLFEFETTQPPLFFWIQEKSTENDSTYISTIQELVSQTQSSLDESCARLGSVLKSVIHESNEDRVRDIEFVDVITSKKMVDALREDPAFYMSRLHQFLPDGTDPTSDVVEEVMNPQVYSSTVLLGLTLRDPTGFHDLCSLFKLEGSRPGVLSFINSILRECEKK</sequence>
<dbReference type="GO" id="GO:0008541">
    <property type="term" value="C:proteasome regulatory particle, lid subcomplex"/>
    <property type="evidence" value="ECO:0007669"/>
    <property type="project" value="TreeGrafter"/>
</dbReference>
<organism evidence="7">
    <name type="scientific">Trypanosoma vivax (strain Y486)</name>
    <dbReference type="NCBI Taxonomy" id="1055687"/>
    <lineage>
        <taxon>Eukaryota</taxon>
        <taxon>Discoba</taxon>
        <taxon>Euglenozoa</taxon>
        <taxon>Kinetoplastea</taxon>
        <taxon>Metakinetoplastina</taxon>
        <taxon>Trypanosomatida</taxon>
        <taxon>Trypanosomatidae</taxon>
        <taxon>Trypanosoma</taxon>
        <taxon>Duttonella</taxon>
    </lineage>
</organism>